<dbReference type="InterPro" id="IPR000436">
    <property type="entry name" value="Sushi_SCR_CCP_dom"/>
</dbReference>
<evidence type="ECO:0000256" key="4">
    <source>
        <dbReference type="ARBA" id="ARBA00023157"/>
    </source>
</evidence>
<dbReference type="PROSITE" id="PS50923">
    <property type="entry name" value="SUSHI"/>
    <property type="match status" value="1"/>
</dbReference>
<dbReference type="GO" id="GO:0005615">
    <property type="term" value="C:extracellular space"/>
    <property type="evidence" value="ECO:0007669"/>
    <property type="project" value="TreeGrafter"/>
</dbReference>
<dbReference type="InterPro" id="IPR002350">
    <property type="entry name" value="Kazal_dom"/>
</dbReference>
<feature type="chain" id="PRO_5041338760" evidence="7">
    <location>
        <begin position="24"/>
        <end position="302"/>
    </location>
</feature>
<reference evidence="11" key="1">
    <citation type="submission" date="2023-03" db="EMBL/GenBank/DDBJ databases">
        <authorList>
            <person name="Steffen K."/>
            <person name="Cardenas P."/>
        </authorList>
    </citation>
    <scope>NUCLEOTIDE SEQUENCE</scope>
</reference>
<feature type="domain" description="Kazal-like" evidence="10">
    <location>
        <begin position="243"/>
        <end position="293"/>
    </location>
</feature>
<dbReference type="PROSITE" id="PS51465">
    <property type="entry name" value="KAZAL_2"/>
    <property type="match status" value="1"/>
</dbReference>
<organism evidence="11 12">
    <name type="scientific">Geodia barretti</name>
    <name type="common">Barrett's horny sponge</name>
    <dbReference type="NCBI Taxonomy" id="519541"/>
    <lineage>
        <taxon>Eukaryota</taxon>
        <taxon>Metazoa</taxon>
        <taxon>Porifera</taxon>
        <taxon>Demospongiae</taxon>
        <taxon>Heteroscleromorpha</taxon>
        <taxon>Tetractinellida</taxon>
        <taxon>Astrophorina</taxon>
        <taxon>Geodiidae</taxon>
        <taxon>Geodia</taxon>
    </lineage>
</organism>
<comment type="caution">
    <text evidence="6">Lacks conserved residue(s) required for the propagation of feature annotation.</text>
</comment>
<dbReference type="EMBL" id="CASHTH010003153">
    <property type="protein sequence ID" value="CAI8040969.1"/>
    <property type="molecule type" value="Genomic_DNA"/>
</dbReference>
<evidence type="ECO:0000256" key="1">
    <source>
        <dbReference type="ARBA" id="ARBA00004613"/>
    </source>
</evidence>
<evidence type="ECO:0000313" key="11">
    <source>
        <dbReference type="EMBL" id="CAI8040969.1"/>
    </source>
</evidence>
<evidence type="ECO:0000259" key="9">
    <source>
        <dbReference type="PROSITE" id="PS51323"/>
    </source>
</evidence>
<comment type="caution">
    <text evidence="11">The sequence shown here is derived from an EMBL/GenBank/DDBJ whole genome shotgun (WGS) entry which is preliminary data.</text>
</comment>
<keyword evidence="6" id="KW-0768">Sushi</keyword>
<gene>
    <name evidence="11" type="ORF">GBAR_LOCUS22768</name>
</gene>
<dbReference type="InterPro" id="IPR011390">
    <property type="entry name" value="IGFBP_rP_mac25"/>
</dbReference>
<dbReference type="SUPFAM" id="SSF100895">
    <property type="entry name" value="Kazal-type serine protease inhibitors"/>
    <property type="match status" value="2"/>
</dbReference>
<dbReference type="GO" id="GO:0001558">
    <property type="term" value="P:regulation of cell growth"/>
    <property type="evidence" value="ECO:0007669"/>
    <property type="project" value="InterPro"/>
</dbReference>
<evidence type="ECO:0000256" key="3">
    <source>
        <dbReference type="ARBA" id="ARBA00022729"/>
    </source>
</evidence>
<sequence>MEIVFRYLAVVYLVLQLPLEVKTAPLRGCDGCDTGRCENVTLVQESCPEAQLVLDTCGCCTICGSRFGEPCGGAYGYLGTCEYDLKCTVHPSEYLNGVNISGICTRAVCRKNCTKRARDRVCGNDGMWYRNICALRQSKFCKGTKVSEADSEVCGRACHELTVPEHGNITFSKGIAVTSVANITCQPPYILLSGSELRTCVQGRTRGTWNGTQPTCVKHPCELHQCETHERCVLNERNNTECVCGDECPRPQGDEWVCGTDGKSYPSRCHVKLRACQNSTPFLQPSYAGKCNPDEFPRKRKR</sequence>
<keyword evidence="12" id="KW-1185">Reference proteome</keyword>
<name>A0AA35T479_GEOBA</name>
<dbReference type="Gene3D" id="2.10.70.10">
    <property type="entry name" value="Complement Module, domain 1"/>
    <property type="match status" value="1"/>
</dbReference>
<dbReference type="InterPro" id="IPR035976">
    <property type="entry name" value="Sushi/SCR/CCP_sf"/>
</dbReference>
<evidence type="ECO:0000256" key="5">
    <source>
        <dbReference type="ARBA" id="ARBA00023319"/>
    </source>
</evidence>
<dbReference type="PANTHER" id="PTHR14186">
    <property type="entry name" value="INSULIN-LIKE GROWTH FACTOR BINDING PROTEIN-RELATED"/>
    <property type="match status" value="1"/>
</dbReference>
<dbReference type="InterPro" id="IPR036058">
    <property type="entry name" value="Kazal_dom_sf"/>
</dbReference>
<evidence type="ECO:0000313" key="12">
    <source>
        <dbReference type="Proteomes" id="UP001174909"/>
    </source>
</evidence>
<dbReference type="InterPro" id="IPR009030">
    <property type="entry name" value="Growth_fac_rcpt_cys_sf"/>
</dbReference>
<protein>
    <submittedName>
        <fullName evidence="11">Follistatin</fullName>
    </submittedName>
</protein>
<feature type="domain" description="Sushi" evidence="8">
    <location>
        <begin position="156"/>
        <end position="218"/>
    </location>
</feature>
<dbReference type="GO" id="GO:0005520">
    <property type="term" value="F:insulin-like growth factor binding"/>
    <property type="evidence" value="ECO:0007669"/>
    <property type="project" value="InterPro"/>
</dbReference>
<comment type="subcellular location">
    <subcellularLocation>
        <location evidence="1">Secreted</location>
    </subcellularLocation>
</comment>
<dbReference type="Gene3D" id="4.10.40.20">
    <property type="match status" value="1"/>
</dbReference>
<dbReference type="Proteomes" id="UP001174909">
    <property type="component" value="Unassembled WGS sequence"/>
</dbReference>
<dbReference type="AlphaFoldDB" id="A0AA35T479"/>
<dbReference type="GO" id="GO:0009966">
    <property type="term" value="P:regulation of signal transduction"/>
    <property type="evidence" value="ECO:0007669"/>
    <property type="project" value="TreeGrafter"/>
</dbReference>
<dbReference type="Gene3D" id="3.30.60.30">
    <property type="match status" value="2"/>
</dbReference>
<feature type="signal peptide" evidence="7">
    <location>
        <begin position="1"/>
        <end position="23"/>
    </location>
</feature>
<keyword evidence="3 7" id="KW-0732">Signal</keyword>
<keyword evidence="4" id="KW-1015">Disulfide bond</keyword>
<dbReference type="PROSITE" id="PS51323">
    <property type="entry name" value="IGFBP_N_2"/>
    <property type="match status" value="1"/>
</dbReference>
<dbReference type="SUPFAM" id="SSF57535">
    <property type="entry name" value="Complement control module/SCR domain"/>
    <property type="match status" value="1"/>
</dbReference>
<evidence type="ECO:0000256" key="7">
    <source>
        <dbReference type="SAM" id="SignalP"/>
    </source>
</evidence>
<dbReference type="Pfam" id="PF00219">
    <property type="entry name" value="IGFBP"/>
    <property type="match status" value="1"/>
</dbReference>
<dbReference type="SMART" id="SM00280">
    <property type="entry name" value="KAZAL"/>
    <property type="match status" value="2"/>
</dbReference>
<evidence type="ECO:0000256" key="6">
    <source>
        <dbReference type="PROSITE-ProRule" id="PRU00302"/>
    </source>
</evidence>
<dbReference type="CDD" id="cd00033">
    <property type="entry name" value="CCP"/>
    <property type="match status" value="1"/>
</dbReference>
<accession>A0AA35T479</accession>
<keyword evidence="5" id="KW-0393">Immunoglobulin domain</keyword>
<dbReference type="PANTHER" id="PTHR14186:SF19">
    <property type="entry name" value="INSULIN-LIKE GROWTH FACTOR-BINDING PROTEIN 7"/>
    <property type="match status" value="1"/>
</dbReference>
<dbReference type="InterPro" id="IPR000867">
    <property type="entry name" value="IGFBP-like"/>
</dbReference>
<dbReference type="SUPFAM" id="SSF57184">
    <property type="entry name" value="Growth factor receptor domain"/>
    <property type="match status" value="1"/>
</dbReference>
<dbReference type="Pfam" id="PF07648">
    <property type="entry name" value="Kazal_2"/>
    <property type="match status" value="2"/>
</dbReference>
<dbReference type="SMART" id="SM00032">
    <property type="entry name" value="CCP"/>
    <property type="match status" value="1"/>
</dbReference>
<evidence type="ECO:0000259" key="8">
    <source>
        <dbReference type="PROSITE" id="PS50923"/>
    </source>
</evidence>
<evidence type="ECO:0000256" key="2">
    <source>
        <dbReference type="ARBA" id="ARBA00022525"/>
    </source>
</evidence>
<keyword evidence="2" id="KW-0964">Secreted</keyword>
<feature type="domain" description="IGFBP N-terminal" evidence="9">
    <location>
        <begin position="25"/>
        <end position="107"/>
    </location>
</feature>
<proteinExistence type="predicted"/>
<evidence type="ECO:0000259" key="10">
    <source>
        <dbReference type="PROSITE" id="PS51465"/>
    </source>
</evidence>